<dbReference type="Gene3D" id="2.40.30.20">
    <property type="match status" value="2"/>
</dbReference>
<dbReference type="EMBL" id="AFEU01000003">
    <property type="protein sequence ID" value="EIJ78500.1"/>
    <property type="molecule type" value="Genomic_DNA"/>
</dbReference>
<comment type="function">
    <text evidence="2">Catalyzes the dismutation of two molecules of 6,7-dimethyl-8-ribityllumazine, resulting in the formation of riboflavin and 5-amino-6-(D-ribitylamino)uracil.</text>
</comment>
<evidence type="ECO:0000256" key="6">
    <source>
        <dbReference type="ARBA" id="ARBA00013950"/>
    </source>
</evidence>
<comment type="caution">
    <text evidence="13">The sequence shown here is derived from an EMBL/GenBank/DDBJ whole genome shotgun (WGS) entry which is preliminary data.</text>
</comment>
<dbReference type="NCBIfam" id="TIGR00187">
    <property type="entry name" value="ribE"/>
    <property type="match status" value="1"/>
</dbReference>
<dbReference type="SUPFAM" id="SSF63380">
    <property type="entry name" value="Riboflavin synthase domain-like"/>
    <property type="match status" value="2"/>
</dbReference>
<dbReference type="Proteomes" id="UP000010523">
    <property type="component" value="Unassembled WGS sequence"/>
</dbReference>
<evidence type="ECO:0000256" key="8">
    <source>
        <dbReference type="ARBA" id="ARBA00022679"/>
    </source>
</evidence>
<evidence type="ECO:0000259" key="12">
    <source>
        <dbReference type="PROSITE" id="PS51177"/>
    </source>
</evidence>
<dbReference type="Pfam" id="PF00677">
    <property type="entry name" value="Lum_binding"/>
    <property type="match status" value="2"/>
</dbReference>
<evidence type="ECO:0000256" key="9">
    <source>
        <dbReference type="ARBA" id="ARBA00022737"/>
    </source>
</evidence>
<dbReference type="FunFam" id="2.40.30.20:FF:000003">
    <property type="entry name" value="Riboflavin synthase, alpha subunit"/>
    <property type="match status" value="1"/>
</dbReference>
<dbReference type="CDD" id="cd00402">
    <property type="entry name" value="Riboflavin_synthase_like"/>
    <property type="match status" value="1"/>
</dbReference>
<evidence type="ECO:0000256" key="2">
    <source>
        <dbReference type="ARBA" id="ARBA00002803"/>
    </source>
</evidence>
<dbReference type="InterPro" id="IPR026017">
    <property type="entry name" value="Lumazine-bd_dom"/>
</dbReference>
<keyword evidence="9" id="KW-0677">Repeat</keyword>
<reference evidence="13 14" key="1">
    <citation type="journal article" date="2012" name="Appl. Environ. Microbiol.">
        <title>Genome Sequence of Thermotolerant Bacillus methanolicus: Features and Regulation Related to Methylotrophy and Production of L-Lysine and L-Glutamate from Methanol.</title>
        <authorList>
            <person name="Heggeset T.M."/>
            <person name="Krog A."/>
            <person name="Balzer S."/>
            <person name="Wentzel A."/>
            <person name="Ellingsen T.E."/>
            <person name="Brautaset T."/>
        </authorList>
    </citation>
    <scope>NUCLEOTIDE SEQUENCE [LARGE SCALE GENOMIC DNA]</scope>
    <source>
        <strain evidence="13 14">PB1</strain>
    </source>
</reference>
<evidence type="ECO:0000256" key="11">
    <source>
        <dbReference type="PROSITE-ProRule" id="PRU00524"/>
    </source>
</evidence>
<dbReference type="PANTHER" id="PTHR21098">
    <property type="entry name" value="RIBOFLAVIN SYNTHASE ALPHA CHAIN"/>
    <property type="match status" value="1"/>
</dbReference>
<feature type="repeat" description="Lumazine-binding" evidence="11">
    <location>
        <begin position="97"/>
        <end position="193"/>
    </location>
</feature>
<dbReference type="eggNOG" id="COG0307">
    <property type="taxonomic scope" value="Bacteria"/>
</dbReference>
<dbReference type="GO" id="GO:0004746">
    <property type="term" value="F:riboflavin synthase activity"/>
    <property type="evidence" value="ECO:0007669"/>
    <property type="project" value="UniProtKB-UniRule"/>
</dbReference>
<sequence>MFTGIVEEIGKVQRITRSGEALRLVLEGKKVLEDVKLGDSIAVSGVCLTVTDYTSFSFSVDVMPETYHSTTLAELKTGSSVNLERAMGANGRFGGHFVTGHVDGTGMILRKEKKDNAVYVDIEVPPSGTVYTMLKGSIAIDGTSLTIFGIKDNVITVSLIPHTYSETVLGLKEPGAKVNIEFDMLAKYIHSFMERKNGQDKNSKVTLDLLRENGFM</sequence>
<feature type="repeat" description="Lumazine-binding" evidence="11">
    <location>
        <begin position="1"/>
        <end position="96"/>
    </location>
</feature>
<evidence type="ECO:0000256" key="10">
    <source>
        <dbReference type="NCBIfam" id="TIGR00187"/>
    </source>
</evidence>
<dbReference type="PATRIC" id="fig|997296.3.peg.2771"/>
<dbReference type="EC" id="2.5.1.9" evidence="5 10"/>
<dbReference type="InterPro" id="IPR001783">
    <property type="entry name" value="Lumazine-bd"/>
</dbReference>
<dbReference type="InterPro" id="IPR023366">
    <property type="entry name" value="ATP_synth_asu-like_sf"/>
</dbReference>
<accession>I3DW79</accession>
<feature type="domain" description="Lumazine-binding" evidence="12">
    <location>
        <begin position="97"/>
        <end position="193"/>
    </location>
</feature>
<comment type="catalytic activity">
    <reaction evidence="1">
        <text>2 6,7-dimethyl-8-(1-D-ribityl)lumazine + H(+) = 5-amino-6-(D-ribitylamino)uracil + riboflavin</text>
        <dbReference type="Rhea" id="RHEA:20772"/>
        <dbReference type="ChEBI" id="CHEBI:15378"/>
        <dbReference type="ChEBI" id="CHEBI:15934"/>
        <dbReference type="ChEBI" id="CHEBI:57986"/>
        <dbReference type="ChEBI" id="CHEBI:58201"/>
        <dbReference type="EC" id="2.5.1.9"/>
    </reaction>
</comment>
<dbReference type="AlphaFoldDB" id="I3DW79"/>
<dbReference type="InterPro" id="IPR017938">
    <property type="entry name" value="Riboflavin_synthase-like_b-brl"/>
</dbReference>
<dbReference type="FunFam" id="2.40.30.20:FF:000004">
    <property type="entry name" value="Riboflavin synthase, alpha subunit"/>
    <property type="match status" value="1"/>
</dbReference>
<dbReference type="PROSITE" id="PS51177">
    <property type="entry name" value="LUMAZINE_BIND"/>
    <property type="match status" value="2"/>
</dbReference>
<feature type="domain" description="Lumazine-binding" evidence="12">
    <location>
        <begin position="1"/>
        <end position="96"/>
    </location>
</feature>
<dbReference type="PIRSF" id="PIRSF000498">
    <property type="entry name" value="Riboflavin_syn_A"/>
    <property type="match status" value="1"/>
</dbReference>
<evidence type="ECO:0000256" key="5">
    <source>
        <dbReference type="ARBA" id="ARBA00012827"/>
    </source>
</evidence>
<evidence type="ECO:0000313" key="14">
    <source>
        <dbReference type="Proteomes" id="UP000010523"/>
    </source>
</evidence>
<dbReference type="NCBIfam" id="NF009566">
    <property type="entry name" value="PRK13020.1"/>
    <property type="match status" value="1"/>
</dbReference>
<dbReference type="PANTHER" id="PTHR21098:SF12">
    <property type="entry name" value="RIBOFLAVIN SYNTHASE"/>
    <property type="match status" value="1"/>
</dbReference>
<evidence type="ECO:0000256" key="3">
    <source>
        <dbReference type="ARBA" id="ARBA00004887"/>
    </source>
</evidence>
<gene>
    <name evidence="13" type="ORF">PB1_13119</name>
</gene>
<dbReference type="STRING" id="997296.PB1_13119"/>
<dbReference type="RefSeq" id="WP_004437000.1">
    <property type="nucleotide sequence ID" value="NZ_AFEU01000003.1"/>
</dbReference>
<keyword evidence="14" id="KW-1185">Reference proteome</keyword>
<evidence type="ECO:0000256" key="1">
    <source>
        <dbReference type="ARBA" id="ARBA00000968"/>
    </source>
</evidence>
<dbReference type="GO" id="GO:0009231">
    <property type="term" value="P:riboflavin biosynthetic process"/>
    <property type="evidence" value="ECO:0007669"/>
    <property type="project" value="UniProtKB-KW"/>
</dbReference>
<evidence type="ECO:0000313" key="13">
    <source>
        <dbReference type="EMBL" id="EIJ78500.1"/>
    </source>
</evidence>
<evidence type="ECO:0000256" key="7">
    <source>
        <dbReference type="ARBA" id="ARBA00022619"/>
    </source>
</evidence>
<name>I3DW79_BACMT</name>
<comment type="pathway">
    <text evidence="3">Cofactor biosynthesis; riboflavin biosynthesis; riboflavin from 2-hydroxy-3-oxobutyl phosphate and 5-amino-6-(D-ribitylamino)uracil: step 2/2.</text>
</comment>
<keyword evidence="8 13" id="KW-0808">Transferase</keyword>
<dbReference type="OrthoDB" id="9788537at2"/>
<evidence type="ECO:0000256" key="4">
    <source>
        <dbReference type="ARBA" id="ARBA00011233"/>
    </source>
</evidence>
<proteinExistence type="predicted"/>
<protein>
    <recommendedName>
        <fullName evidence="6 10">Riboflavin synthase</fullName>
        <ecNumber evidence="5 10">2.5.1.9</ecNumber>
    </recommendedName>
</protein>
<dbReference type="NCBIfam" id="NF006767">
    <property type="entry name" value="PRK09289.1"/>
    <property type="match status" value="1"/>
</dbReference>
<organism evidence="13 14">
    <name type="scientific">Bacillus methanolicus PB1</name>
    <dbReference type="NCBI Taxonomy" id="997296"/>
    <lineage>
        <taxon>Bacteria</taxon>
        <taxon>Bacillati</taxon>
        <taxon>Bacillota</taxon>
        <taxon>Bacilli</taxon>
        <taxon>Bacillales</taxon>
        <taxon>Bacillaceae</taxon>
        <taxon>Bacillus</taxon>
    </lineage>
</organism>
<keyword evidence="7" id="KW-0686">Riboflavin biosynthesis</keyword>
<comment type="subunit">
    <text evidence="4">Homotrimer.</text>
</comment>